<evidence type="ECO:0000256" key="4">
    <source>
        <dbReference type="ARBA" id="ARBA00023002"/>
    </source>
</evidence>
<dbReference type="CDD" id="cd20620">
    <property type="entry name" value="CYP132-like"/>
    <property type="match status" value="1"/>
</dbReference>
<evidence type="ECO:0000313" key="9">
    <source>
        <dbReference type="EMBL" id="KYF80048.1"/>
    </source>
</evidence>
<evidence type="ECO:0000256" key="3">
    <source>
        <dbReference type="ARBA" id="ARBA00022723"/>
    </source>
</evidence>
<keyword evidence="5 7" id="KW-0408">Iron</keyword>
<keyword evidence="3 7" id="KW-0479">Metal-binding</keyword>
<keyword evidence="4 8" id="KW-0560">Oxidoreductase</keyword>
<name>A0A150T0W2_SORCE</name>
<sequence>MLETFDPSPAAASPSVLRKPAARARGYPVVGLLPGLVHDAPSLFLQLARQHPGALIELDLGVLRAYLATHPDQAQYVLNDNWRNFTKEGGMWKPLRRLLGNGLISASGDEWLRNRRRMQPLFAPRQLAGLVDLMVDVVESDLPRLEQLARTGAVVDMDREMMRLTQRIIFATMFGASITPREADSLGDALLTAFQALNARMFLYFVPDRLLPGDRAFRGALAKIDEGLLRLVKGRRRSGEERDDLLSLLLHARDESGSGMDDRQLRDELVTMFIAGNETTAITMTWLFYLLDGHPEVERKLRAEIEQVLGDRRPTAADLAKMDYAKMVIQEAMRLYPPSWLLPRMAKEDDEICGYPVRAGATVIVSQYVMHHDPAFWEDPERFDPERFTPERSASRPRYSFMPFGGGPRQCIGNLFAIMEAQVLLAVLLRRLRTRLVPGRPVSPQAVTTLRPRHALTMTLHPA</sequence>
<evidence type="ECO:0000256" key="8">
    <source>
        <dbReference type="RuleBase" id="RU000461"/>
    </source>
</evidence>
<dbReference type="InterPro" id="IPR036396">
    <property type="entry name" value="Cyt_P450_sf"/>
</dbReference>
<proteinExistence type="inferred from homology"/>
<evidence type="ECO:0000256" key="6">
    <source>
        <dbReference type="ARBA" id="ARBA00023033"/>
    </source>
</evidence>
<dbReference type="PRINTS" id="PR00463">
    <property type="entry name" value="EP450I"/>
</dbReference>
<dbReference type="PRINTS" id="PR00385">
    <property type="entry name" value="P450"/>
</dbReference>
<dbReference type="PANTHER" id="PTHR24291:SF50">
    <property type="entry name" value="BIFUNCTIONAL ALBAFLAVENONE MONOOXYGENASE_TERPENE SYNTHASE"/>
    <property type="match status" value="1"/>
</dbReference>
<dbReference type="AlphaFoldDB" id="A0A150T0W2"/>
<gene>
    <name evidence="9" type="ORF">BE18_45370</name>
</gene>
<organism evidence="9 10">
    <name type="scientific">Sorangium cellulosum</name>
    <name type="common">Polyangium cellulosum</name>
    <dbReference type="NCBI Taxonomy" id="56"/>
    <lineage>
        <taxon>Bacteria</taxon>
        <taxon>Pseudomonadati</taxon>
        <taxon>Myxococcota</taxon>
        <taxon>Polyangia</taxon>
        <taxon>Polyangiales</taxon>
        <taxon>Polyangiaceae</taxon>
        <taxon>Sorangium</taxon>
    </lineage>
</organism>
<dbReference type="GO" id="GO:0005506">
    <property type="term" value="F:iron ion binding"/>
    <property type="evidence" value="ECO:0007669"/>
    <property type="project" value="InterPro"/>
</dbReference>
<dbReference type="InterPro" id="IPR050196">
    <property type="entry name" value="Cytochrome_P450_Monoox"/>
</dbReference>
<dbReference type="Gene3D" id="1.10.630.10">
    <property type="entry name" value="Cytochrome P450"/>
    <property type="match status" value="1"/>
</dbReference>
<dbReference type="SUPFAM" id="SSF48264">
    <property type="entry name" value="Cytochrome P450"/>
    <property type="match status" value="1"/>
</dbReference>
<dbReference type="Proteomes" id="UP000075515">
    <property type="component" value="Unassembled WGS sequence"/>
</dbReference>
<evidence type="ECO:0000256" key="5">
    <source>
        <dbReference type="ARBA" id="ARBA00023004"/>
    </source>
</evidence>
<dbReference type="InterPro" id="IPR002401">
    <property type="entry name" value="Cyt_P450_E_grp-I"/>
</dbReference>
<dbReference type="PROSITE" id="PS00086">
    <property type="entry name" value="CYTOCHROME_P450"/>
    <property type="match status" value="1"/>
</dbReference>
<evidence type="ECO:0000256" key="7">
    <source>
        <dbReference type="PIRSR" id="PIRSR602401-1"/>
    </source>
</evidence>
<dbReference type="GO" id="GO:0004497">
    <property type="term" value="F:monooxygenase activity"/>
    <property type="evidence" value="ECO:0007669"/>
    <property type="project" value="UniProtKB-KW"/>
</dbReference>
<dbReference type="EMBL" id="JEMC01003600">
    <property type="protein sequence ID" value="KYF80048.1"/>
    <property type="molecule type" value="Genomic_DNA"/>
</dbReference>
<feature type="binding site" description="axial binding residue" evidence="7">
    <location>
        <position position="411"/>
    </location>
    <ligand>
        <name>heme</name>
        <dbReference type="ChEBI" id="CHEBI:30413"/>
    </ligand>
    <ligandPart>
        <name>Fe</name>
        <dbReference type="ChEBI" id="CHEBI:18248"/>
    </ligandPart>
</feature>
<dbReference type="GO" id="GO:0016705">
    <property type="term" value="F:oxidoreductase activity, acting on paired donors, with incorporation or reduction of molecular oxygen"/>
    <property type="evidence" value="ECO:0007669"/>
    <property type="project" value="InterPro"/>
</dbReference>
<protein>
    <submittedName>
        <fullName evidence="9">Cytochrome P450</fullName>
    </submittedName>
</protein>
<comment type="caution">
    <text evidence="9">The sequence shown here is derived from an EMBL/GenBank/DDBJ whole genome shotgun (WGS) entry which is preliminary data.</text>
</comment>
<dbReference type="InterPro" id="IPR017972">
    <property type="entry name" value="Cyt_P450_CS"/>
</dbReference>
<evidence type="ECO:0000256" key="1">
    <source>
        <dbReference type="ARBA" id="ARBA00010617"/>
    </source>
</evidence>
<evidence type="ECO:0000256" key="2">
    <source>
        <dbReference type="ARBA" id="ARBA00022617"/>
    </source>
</evidence>
<accession>A0A150T0W2</accession>
<comment type="cofactor">
    <cofactor evidence="7">
        <name>heme</name>
        <dbReference type="ChEBI" id="CHEBI:30413"/>
    </cofactor>
</comment>
<keyword evidence="6 8" id="KW-0503">Monooxygenase</keyword>
<dbReference type="GO" id="GO:0020037">
    <property type="term" value="F:heme binding"/>
    <property type="evidence" value="ECO:0007669"/>
    <property type="project" value="InterPro"/>
</dbReference>
<dbReference type="Pfam" id="PF00067">
    <property type="entry name" value="p450"/>
    <property type="match status" value="1"/>
</dbReference>
<reference evidence="9 10" key="1">
    <citation type="submission" date="2014-02" db="EMBL/GenBank/DDBJ databases">
        <title>The small core and large imbalanced accessory genome model reveals a collaborative survival strategy of Sorangium cellulosum strains in nature.</title>
        <authorList>
            <person name="Han K."/>
            <person name="Peng R."/>
            <person name="Blom J."/>
            <person name="Li Y.-Z."/>
        </authorList>
    </citation>
    <scope>NUCLEOTIDE SEQUENCE [LARGE SCALE GENOMIC DNA]</scope>
    <source>
        <strain evidence="9 10">So0149</strain>
    </source>
</reference>
<keyword evidence="2 7" id="KW-0349">Heme</keyword>
<evidence type="ECO:0000313" key="10">
    <source>
        <dbReference type="Proteomes" id="UP000075515"/>
    </source>
</evidence>
<dbReference type="InterPro" id="IPR001128">
    <property type="entry name" value="Cyt_P450"/>
</dbReference>
<comment type="similarity">
    <text evidence="1 8">Belongs to the cytochrome P450 family.</text>
</comment>
<dbReference type="PANTHER" id="PTHR24291">
    <property type="entry name" value="CYTOCHROME P450 FAMILY 4"/>
    <property type="match status" value="1"/>
</dbReference>